<feature type="non-terminal residue" evidence="1">
    <location>
        <position position="59"/>
    </location>
</feature>
<dbReference type="EMBL" id="BARU01033382">
    <property type="protein sequence ID" value="GAH66818.1"/>
    <property type="molecule type" value="Genomic_DNA"/>
</dbReference>
<comment type="caution">
    <text evidence="1">The sequence shown here is derived from an EMBL/GenBank/DDBJ whole genome shotgun (WGS) entry which is preliminary data.</text>
</comment>
<name>X1JAM6_9ZZZZ</name>
<protein>
    <recommendedName>
        <fullName evidence="2">Soluble ligand binding domain-containing protein</fullName>
    </recommendedName>
</protein>
<accession>X1JAM6</accession>
<evidence type="ECO:0000313" key="1">
    <source>
        <dbReference type="EMBL" id="GAH66818.1"/>
    </source>
</evidence>
<reference evidence="1" key="1">
    <citation type="journal article" date="2014" name="Front. Microbiol.">
        <title>High frequency of phylogenetically diverse reductive dehalogenase-homologous genes in deep subseafloor sedimentary metagenomes.</title>
        <authorList>
            <person name="Kawai M."/>
            <person name="Futagami T."/>
            <person name="Toyoda A."/>
            <person name="Takaki Y."/>
            <person name="Nishi S."/>
            <person name="Hori S."/>
            <person name="Arai W."/>
            <person name="Tsubouchi T."/>
            <person name="Morono Y."/>
            <person name="Uchiyama I."/>
            <person name="Ito T."/>
            <person name="Fujiyama A."/>
            <person name="Inagaki F."/>
            <person name="Takami H."/>
        </authorList>
    </citation>
    <scope>NUCLEOTIDE SEQUENCE</scope>
    <source>
        <strain evidence="1">Expedition CK06-06</strain>
    </source>
</reference>
<proteinExistence type="predicted"/>
<evidence type="ECO:0008006" key="2">
    <source>
        <dbReference type="Google" id="ProtNLM"/>
    </source>
</evidence>
<dbReference type="AlphaFoldDB" id="X1JAM6"/>
<organism evidence="1">
    <name type="scientific">marine sediment metagenome</name>
    <dbReference type="NCBI Taxonomy" id="412755"/>
    <lineage>
        <taxon>unclassified sequences</taxon>
        <taxon>metagenomes</taxon>
        <taxon>ecological metagenomes</taxon>
    </lineage>
</organism>
<gene>
    <name evidence="1" type="ORF">S03H2_52550</name>
</gene>
<sequence length="59" mass="6172">MAALFCVAGCFGPTPSSAEELRAFEQAGPIRPEVDLARLVTAKLPAGPYRVVAGDVLEL</sequence>